<dbReference type="CDD" id="cd08497">
    <property type="entry name" value="MbnE-like"/>
    <property type="match status" value="1"/>
</dbReference>
<dbReference type="Pfam" id="PF00496">
    <property type="entry name" value="SBP_bac_5"/>
    <property type="match status" value="1"/>
</dbReference>
<organism evidence="5 6">
    <name type="scientific">Sneathiella chungangensis</name>
    <dbReference type="NCBI Taxonomy" id="1418234"/>
    <lineage>
        <taxon>Bacteria</taxon>
        <taxon>Pseudomonadati</taxon>
        <taxon>Pseudomonadota</taxon>
        <taxon>Alphaproteobacteria</taxon>
        <taxon>Sneathiellales</taxon>
        <taxon>Sneathiellaceae</taxon>
        <taxon>Sneathiella</taxon>
    </lineage>
</organism>
<evidence type="ECO:0000256" key="2">
    <source>
        <dbReference type="ARBA" id="ARBA00005695"/>
    </source>
</evidence>
<keyword evidence="3" id="KW-0732">Signal</keyword>
<dbReference type="Gene3D" id="3.40.190.10">
    <property type="entry name" value="Periplasmic binding protein-like II"/>
    <property type="match status" value="1"/>
</dbReference>
<dbReference type="OrthoDB" id="9803988at2"/>
<evidence type="ECO:0000313" key="5">
    <source>
        <dbReference type="EMBL" id="MZR24228.1"/>
    </source>
</evidence>
<feature type="domain" description="Solute-binding protein family 5" evidence="4">
    <location>
        <begin position="84"/>
        <end position="485"/>
    </location>
</feature>
<keyword evidence="6" id="KW-1185">Reference proteome</keyword>
<dbReference type="AlphaFoldDB" id="A0A845MJU4"/>
<name>A0A845MJU4_9PROT</name>
<accession>A0A845MJU4</accession>
<dbReference type="GO" id="GO:1904680">
    <property type="term" value="F:peptide transmembrane transporter activity"/>
    <property type="evidence" value="ECO:0007669"/>
    <property type="project" value="TreeGrafter"/>
</dbReference>
<dbReference type="PANTHER" id="PTHR30290">
    <property type="entry name" value="PERIPLASMIC BINDING COMPONENT OF ABC TRANSPORTER"/>
    <property type="match status" value="1"/>
</dbReference>
<gene>
    <name evidence="5" type="ORF">GQF03_17975</name>
</gene>
<evidence type="ECO:0000313" key="6">
    <source>
        <dbReference type="Proteomes" id="UP000445696"/>
    </source>
</evidence>
<reference evidence="5 6" key="1">
    <citation type="journal article" date="2014" name="Int. J. Syst. Evol. Microbiol.">
        <title>Sneathiella chungangensis sp. nov., isolated from a marine sand, and emended description of the genus Sneathiella.</title>
        <authorList>
            <person name="Siamphan C."/>
            <person name="Kim H."/>
            <person name="Lee J.S."/>
            <person name="Kim W."/>
        </authorList>
    </citation>
    <scope>NUCLEOTIDE SEQUENCE [LARGE SCALE GENOMIC DNA]</scope>
    <source>
        <strain evidence="5 6">KCTC 32476</strain>
    </source>
</reference>
<dbReference type="InterPro" id="IPR030678">
    <property type="entry name" value="Peptide/Ni-bd"/>
</dbReference>
<evidence type="ECO:0000256" key="3">
    <source>
        <dbReference type="ARBA" id="ARBA00022729"/>
    </source>
</evidence>
<proteinExistence type="inferred from homology"/>
<dbReference type="Gene3D" id="3.10.105.10">
    <property type="entry name" value="Dipeptide-binding Protein, Domain 3"/>
    <property type="match status" value="1"/>
</dbReference>
<dbReference type="EMBL" id="WTVA01000015">
    <property type="protein sequence ID" value="MZR24228.1"/>
    <property type="molecule type" value="Genomic_DNA"/>
</dbReference>
<comment type="similarity">
    <text evidence="2">Belongs to the bacterial solute-binding protein 5 family.</text>
</comment>
<dbReference type="SUPFAM" id="SSF53850">
    <property type="entry name" value="Periplasmic binding protein-like II"/>
    <property type="match status" value="1"/>
</dbReference>
<comment type="caution">
    <text evidence="5">The sequence shown here is derived from an EMBL/GenBank/DDBJ whole genome shotgun (WGS) entry which is preliminary data.</text>
</comment>
<dbReference type="RefSeq" id="WP_161340681.1">
    <property type="nucleotide sequence ID" value="NZ_JBHSDG010000003.1"/>
</dbReference>
<dbReference type="InterPro" id="IPR039424">
    <property type="entry name" value="SBP_5"/>
</dbReference>
<dbReference type="Proteomes" id="UP000445696">
    <property type="component" value="Unassembled WGS sequence"/>
</dbReference>
<dbReference type="PIRSF" id="PIRSF002741">
    <property type="entry name" value="MppA"/>
    <property type="match status" value="1"/>
</dbReference>
<protein>
    <submittedName>
        <fullName evidence="5">ABC transporter substrate-binding protein</fullName>
    </submittedName>
</protein>
<sequence length="579" mass="65869">MAKPAVSAEKRHAIAMHGAPKYAPGFQHFDYVNPQAPVGGQLRLGAIGSFDSLNPFLLKGISPRGLGDVYQSLLERSRDEPFTLYANIARSIEVAPDRSWIIFNIDPKARFSTGDPITAEDVLFSYQTFRDEGRPNVQSYYRKVTSADILSPLSIRFTFEEEGRFEMPLILGLMSVLPKSAFETVDFNESSLTPFAGSGPYLIEKVEPGRRIVYRRNEHFWGWHLPQNKGRYNFERVIYDYFRDDDVALEAFKAHNIDARFESSAAKWSSAYESASGYRKSMPRIGLPAPMLGIVFNTRRAKFGDLRVRMALTYAYDFEWVNANILHGLYKRTQSYFENSPLAARGVINDAERLLLSPFADELPDAVFGAAFRLPETDGSGRARDNLRDAQKLLMEAGYRIENGVLKQGETGQPFEIEFLINNADYIKLISPFQRNLEILGIKSTIRQVDTASYQNRLTGYDFDMIINSWGQSLSPGNEQAFYWSRDAAATPGTRNYPGISLASVDMLIERIATARTRETLVTSVRALDRVLLAGHYVIPLYYTDRQWLAHWPEIRLPQIPSYWGTEPDVWWYEEAKQP</sequence>
<comment type="subcellular location">
    <subcellularLocation>
        <location evidence="1">Periplasm</location>
    </subcellularLocation>
</comment>
<evidence type="ECO:0000256" key="1">
    <source>
        <dbReference type="ARBA" id="ARBA00004418"/>
    </source>
</evidence>
<dbReference type="InterPro" id="IPR000914">
    <property type="entry name" value="SBP_5_dom"/>
</dbReference>
<dbReference type="PANTHER" id="PTHR30290:SF64">
    <property type="entry name" value="ABC TRANSPORTER PERIPLASMIC BINDING PROTEIN"/>
    <property type="match status" value="1"/>
</dbReference>
<dbReference type="GO" id="GO:0030288">
    <property type="term" value="C:outer membrane-bounded periplasmic space"/>
    <property type="evidence" value="ECO:0007669"/>
    <property type="project" value="TreeGrafter"/>
</dbReference>
<evidence type="ECO:0000259" key="4">
    <source>
        <dbReference type="Pfam" id="PF00496"/>
    </source>
</evidence>
<dbReference type="GO" id="GO:0042884">
    <property type="term" value="P:microcin transport"/>
    <property type="evidence" value="ECO:0007669"/>
    <property type="project" value="TreeGrafter"/>
</dbReference>
<dbReference type="GO" id="GO:0015833">
    <property type="term" value="P:peptide transport"/>
    <property type="evidence" value="ECO:0007669"/>
    <property type="project" value="TreeGrafter"/>
</dbReference>
<dbReference type="GO" id="GO:0043190">
    <property type="term" value="C:ATP-binding cassette (ABC) transporter complex"/>
    <property type="evidence" value="ECO:0007669"/>
    <property type="project" value="InterPro"/>
</dbReference>